<proteinExistence type="predicted"/>
<dbReference type="SUPFAM" id="SSF81593">
    <property type="entry name" value="Nucleotidyltransferase substrate binding subunit/domain"/>
    <property type="match status" value="1"/>
</dbReference>
<dbReference type="SMART" id="SM00748">
    <property type="entry name" value="HEPN"/>
    <property type="match status" value="1"/>
</dbReference>
<comment type="caution">
    <text evidence="2">The sequence shown here is derived from an EMBL/GenBank/DDBJ whole genome shotgun (WGS) entry which is preliminary data.</text>
</comment>
<name>X0W3V5_9ZZZZ</name>
<protein>
    <recommendedName>
        <fullName evidence="1">HEPN domain-containing protein</fullName>
    </recommendedName>
</protein>
<dbReference type="AlphaFoldDB" id="X0W3V5"/>
<dbReference type="PROSITE" id="PS50910">
    <property type="entry name" value="HEPN"/>
    <property type="match status" value="1"/>
</dbReference>
<accession>X0W3V5</accession>
<sequence length="131" mass="14997">MVTDWRLWITQAEHDLNDAKSNLSVCCYSVCVFLCQQAIEKGLKALLMVQKGEEPPRIHSLRTLCHVTGFEPNDTKTLIMIDRAYTATRYPDTMEWNGESVLEEKDAREALRVTTDILQAITTRIEEHNAT</sequence>
<reference evidence="2" key="1">
    <citation type="journal article" date="2014" name="Front. Microbiol.">
        <title>High frequency of phylogenetically diverse reductive dehalogenase-homologous genes in deep subseafloor sedimentary metagenomes.</title>
        <authorList>
            <person name="Kawai M."/>
            <person name="Futagami T."/>
            <person name="Toyoda A."/>
            <person name="Takaki Y."/>
            <person name="Nishi S."/>
            <person name="Hori S."/>
            <person name="Arai W."/>
            <person name="Tsubouchi T."/>
            <person name="Morono Y."/>
            <person name="Uchiyama I."/>
            <person name="Ito T."/>
            <person name="Fujiyama A."/>
            <person name="Inagaki F."/>
            <person name="Takami H."/>
        </authorList>
    </citation>
    <scope>NUCLEOTIDE SEQUENCE</scope>
    <source>
        <strain evidence="2">Expedition CK06-06</strain>
    </source>
</reference>
<evidence type="ECO:0000313" key="2">
    <source>
        <dbReference type="EMBL" id="GAG25514.1"/>
    </source>
</evidence>
<dbReference type="EMBL" id="BARS01038695">
    <property type="protein sequence ID" value="GAG25514.1"/>
    <property type="molecule type" value="Genomic_DNA"/>
</dbReference>
<organism evidence="2">
    <name type="scientific">marine sediment metagenome</name>
    <dbReference type="NCBI Taxonomy" id="412755"/>
    <lineage>
        <taxon>unclassified sequences</taxon>
        <taxon>metagenomes</taxon>
        <taxon>ecological metagenomes</taxon>
    </lineage>
</organism>
<dbReference type="Pfam" id="PF05168">
    <property type="entry name" value="HEPN"/>
    <property type="match status" value="1"/>
</dbReference>
<gene>
    <name evidence="2" type="ORF">S01H1_59182</name>
</gene>
<feature type="domain" description="HEPN" evidence="1">
    <location>
        <begin position="9"/>
        <end position="117"/>
    </location>
</feature>
<evidence type="ECO:0000259" key="1">
    <source>
        <dbReference type="PROSITE" id="PS50910"/>
    </source>
</evidence>
<dbReference type="Gene3D" id="1.20.120.330">
    <property type="entry name" value="Nucleotidyltransferases domain 2"/>
    <property type="match status" value="1"/>
</dbReference>
<dbReference type="InterPro" id="IPR007842">
    <property type="entry name" value="HEPN_dom"/>
</dbReference>